<evidence type="ECO:0000313" key="1">
    <source>
        <dbReference type="EMBL" id="ANC78781.1"/>
    </source>
</evidence>
<dbReference type="EMBL" id="CP015378">
    <property type="protein sequence ID" value="ANC78781.1"/>
    <property type="molecule type" value="Genomic_DNA"/>
</dbReference>
<proteinExistence type="predicted"/>
<protein>
    <recommendedName>
        <fullName evidence="3">PD-(D/E)XK nuclease family protein</fullName>
    </recommendedName>
</protein>
<dbReference type="AlphaFoldDB" id="A0A160IQM9"/>
<sequence>MQTTFKRLYDLVKYSTTNPLEDYLTELVAPIFKNKKILTSFIHKFMHKDFNEIDKIRVSTQKTYNKLINHETDSRPDLVITFENKKGKHIFFLENKLGSGEGRFQLKRYYDHLQIHHSKGYFTYLLYVTEKYDPKEKNEYSALGTQFHQIQWYQIYDWLQLFEEDLYIEEVMRYMEVNELNKSRKFSPVDINALQNLYKLQSMLDDTLGGKLKHSFELLFGRPMQWINRAKQLRDYNRYVLFSDQSDWKFVGCGFWFTDDEYPDISVFLEVSANCRNKDKLIKAIENFCLEYPQWTFEGPEDDKDEFIVYVDHSLLNFLSEPDHIESVQNYIIERLEELHTLKAKFPELKWEARG</sequence>
<evidence type="ECO:0008006" key="3">
    <source>
        <dbReference type="Google" id="ProtNLM"/>
    </source>
</evidence>
<dbReference type="InterPro" id="IPR029470">
    <property type="entry name" value="PDDEXK_4"/>
</dbReference>
<dbReference type="KEGG" id="fpn:ABE65_019055"/>
<dbReference type="RefSeq" id="WP_066398469.1">
    <property type="nucleotide sequence ID" value="NZ_CP015378.1"/>
</dbReference>
<dbReference type="Proteomes" id="UP000076623">
    <property type="component" value="Chromosome"/>
</dbReference>
<organism evidence="1 2">
    <name type="scientific">Fictibacillus phosphorivorans</name>
    <dbReference type="NCBI Taxonomy" id="1221500"/>
    <lineage>
        <taxon>Bacteria</taxon>
        <taxon>Bacillati</taxon>
        <taxon>Bacillota</taxon>
        <taxon>Bacilli</taxon>
        <taxon>Bacillales</taxon>
        <taxon>Fictibacillaceae</taxon>
        <taxon>Fictibacillus</taxon>
    </lineage>
</organism>
<keyword evidence="2" id="KW-1185">Reference proteome</keyword>
<accession>A0A160IQM9</accession>
<dbReference type="Pfam" id="PF14281">
    <property type="entry name" value="PDDEXK_4"/>
    <property type="match status" value="1"/>
</dbReference>
<gene>
    <name evidence="1" type="ORF">ABE65_019055</name>
</gene>
<reference evidence="1 2" key="1">
    <citation type="submission" date="2016-04" db="EMBL/GenBank/DDBJ databases">
        <title>Complete genome sequence of Fictibacillus phosphorivorans G25-29, a strain toxic to nematodes.</title>
        <authorList>
            <person name="Zheng Z."/>
        </authorList>
    </citation>
    <scope>NUCLEOTIDE SEQUENCE [LARGE SCALE GENOMIC DNA]</scope>
    <source>
        <strain evidence="1 2">G25-29</strain>
    </source>
</reference>
<name>A0A160IQM9_9BACL</name>
<evidence type="ECO:0000313" key="2">
    <source>
        <dbReference type="Proteomes" id="UP000076623"/>
    </source>
</evidence>